<dbReference type="InterPro" id="IPR003870">
    <property type="entry name" value="DUF222"/>
</dbReference>
<evidence type="ECO:0000313" key="3">
    <source>
        <dbReference type="Proteomes" id="UP001142372"/>
    </source>
</evidence>
<dbReference type="Gene3D" id="1.10.30.50">
    <property type="match status" value="1"/>
</dbReference>
<dbReference type="Pfam" id="PF13391">
    <property type="entry name" value="HNH_2"/>
    <property type="match status" value="1"/>
</dbReference>
<gene>
    <name evidence="2" type="ORF">GCM10017584_04450</name>
</gene>
<dbReference type="SMART" id="SM00507">
    <property type="entry name" value="HNHc"/>
    <property type="match status" value="1"/>
</dbReference>
<protein>
    <recommendedName>
        <fullName evidence="1">HNH nuclease domain-containing protein</fullName>
    </recommendedName>
</protein>
<sequence>MSSNPVSALGALVEQIGDATRLRRDELLNATTTLADMQAVLDALKVRVAGELVHRSMELGDGNPVTASGHGSAAALLAERWRIPIGAARQLCRVGDSTRGRLSLLGERLPATYPFLAAALDAHADAIADAAAHDAAADDAATDDAMALPSEFERLGRVSVDQAAVIVRELDKAAPGCDIDALSAGERLLVEHAPDLTVEEVRVLAGHVRDRLDDDGIEPREQLQHRRRSLTIRTTREGLTHIDWYLDPESAAYVVSGIDSLVGAHLRTVRFSDTEPVGANGSGADGIAEPRTLEQLRSDEATEVFRHIAGCTQPTTAGRPPVTIVVRMSLDALTSGVGRGEIDGVEAPLSASTVRRMAADANIIPVVLGAEGDVLDLGRARRLFSRAQKLALAERDGGCAWAGCPHPPSYTEAHHIRWWNAHGGTTDLDNGVLLCSRHHHRIHDDEWQIEVRDRVPYFIPPPHVDPRRRARRGGRIALPDRVAS</sequence>
<dbReference type="InterPro" id="IPR003615">
    <property type="entry name" value="HNH_nuc"/>
</dbReference>
<evidence type="ECO:0000259" key="1">
    <source>
        <dbReference type="SMART" id="SM00507"/>
    </source>
</evidence>
<dbReference type="RefSeq" id="WP_271175553.1">
    <property type="nucleotide sequence ID" value="NZ_BAAAJO010000001.1"/>
</dbReference>
<dbReference type="AlphaFoldDB" id="A0A9W6H744"/>
<evidence type="ECO:0000313" key="2">
    <source>
        <dbReference type="EMBL" id="GLJ74872.1"/>
    </source>
</evidence>
<proteinExistence type="predicted"/>
<accession>A0A9W6H744</accession>
<organism evidence="2 3">
    <name type="scientific">Leifsonia poae</name>
    <dbReference type="NCBI Taxonomy" id="110933"/>
    <lineage>
        <taxon>Bacteria</taxon>
        <taxon>Bacillati</taxon>
        <taxon>Actinomycetota</taxon>
        <taxon>Actinomycetes</taxon>
        <taxon>Micrococcales</taxon>
        <taxon>Microbacteriaceae</taxon>
        <taxon>Leifsonia</taxon>
    </lineage>
</organism>
<dbReference type="Proteomes" id="UP001142372">
    <property type="component" value="Unassembled WGS sequence"/>
</dbReference>
<name>A0A9W6H744_9MICO</name>
<comment type="caution">
    <text evidence="2">The sequence shown here is derived from an EMBL/GenBank/DDBJ whole genome shotgun (WGS) entry which is preliminary data.</text>
</comment>
<reference evidence="2" key="2">
    <citation type="submission" date="2023-01" db="EMBL/GenBank/DDBJ databases">
        <authorList>
            <person name="Sun Q."/>
            <person name="Evtushenko L."/>
        </authorList>
    </citation>
    <scope>NUCLEOTIDE SEQUENCE</scope>
    <source>
        <strain evidence="2">VKM Ac-1401</strain>
    </source>
</reference>
<dbReference type="EMBL" id="BSEN01000001">
    <property type="protein sequence ID" value="GLJ74872.1"/>
    <property type="molecule type" value="Genomic_DNA"/>
</dbReference>
<dbReference type="CDD" id="cd00085">
    <property type="entry name" value="HNHc"/>
    <property type="match status" value="1"/>
</dbReference>
<dbReference type="Pfam" id="PF02720">
    <property type="entry name" value="DUF222"/>
    <property type="match status" value="1"/>
</dbReference>
<feature type="domain" description="HNH nuclease" evidence="1">
    <location>
        <begin position="387"/>
        <end position="440"/>
    </location>
</feature>
<keyword evidence="3" id="KW-1185">Reference proteome</keyword>
<reference evidence="2" key="1">
    <citation type="journal article" date="2014" name="Int. J. Syst. Evol. Microbiol.">
        <title>Complete genome sequence of Corynebacterium casei LMG S-19264T (=DSM 44701T), isolated from a smear-ripened cheese.</title>
        <authorList>
            <consortium name="US DOE Joint Genome Institute (JGI-PGF)"/>
            <person name="Walter F."/>
            <person name="Albersmeier A."/>
            <person name="Kalinowski J."/>
            <person name="Ruckert C."/>
        </authorList>
    </citation>
    <scope>NUCLEOTIDE SEQUENCE</scope>
    <source>
        <strain evidence="2">VKM Ac-1401</strain>
    </source>
</reference>